<name>A0ABR4N9U8_9FUNG</name>
<feature type="compositionally biased region" description="Low complexity" evidence="1">
    <location>
        <begin position="135"/>
        <end position="146"/>
    </location>
</feature>
<feature type="compositionally biased region" description="Polar residues" evidence="1">
    <location>
        <begin position="152"/>
        <end position="162"/>
    </location>
</feature>
<sequence length="481" mass="51559">MLARLRADNAVLLRQRDELLLRSRHLQHLLGEAESAVSAQAKEIQVLRHAVSEGASIPESRPPPQAPPHPLPHAQGHMRDEAYTTISELLVTVATLRSELSLARERHAIELQAAESAAVLCAACGARVRDAGDAAESSRASQAPSRQSRRATPQQQRTTSATPRVASISPIRPVRPLSVAGDDIVEIEMPSAIMSQIRSKAASQSLHDSRRRPSYQSQISRASPTSRLTATQIPSDKDSERTGESCPASAGCAGNGALDAFPALNRAGQSNADEAQRQSPGSDNVWLNFEDSRSLSMIGSLLDETQLLGHMNAATHEQPPLVAQAANAAAQPSVTKVERVYRSVSKDLVVQTAVASSYLDGVDDLDQDHSGAHFVAGRRLLSATSGSSFRASPETAQETALLVRERNALEGELLMRYAQLRQLETRFTLELEKRDRELEALKLAAAMQSAAALGASGPQLYHSRSDFTAAALPSASEPGRG</sequence>
<feature type="region of interest" description="Disordered" evidence="1">
    <location>
        <begin position="50"/>
        <end position="76"/>
    </location>
</feature>
<feature type="compositionally biased region" description="Pro residues" evidence="1">
    <location>
        <begin position="60"/>
        <end position="71"/>
    </location>
</feature>
<dbReference type="EMBL" id="JADGIZ020000017">
    <property type="protein sequence ID" value="KAL2916272.1"/>
    <property type="molecule type" value="Genomic_DNA"/>
</dbReference>
<dbReference type="Proteomes" id="UP001527925">
    <property type="component" value="Unassembled WGS sequence"/>
</dbReference>
<accession>A0ABR4N9U8</accession>
<feature type="compositionally biased region" description="Polar residues" evidence="1">
    <location>
        <begin position="214"/>
        <end position="234"/>
    </location>
</feature>
<reference evidence="2 3" key="1">
    <citation type="submission" date="2023-09" db="EMBL/GenBank/DDBJ databases">
        <title>Pangenome analysis of Batrachochytrium dendrobatidis and related Chytrids.</title>
        <authorList>
            <person name="Yacoub M.N."/>
            <person name="Stajich J.E."/>
            <person name="James T.Y."/>
        </authorList>
    </citation>
    <scope>NUCLEOTIDE SEQUENCE [LARGE SCALE GENOMIC DNA]</scope>
    <source>
        <strain evidence="2 3">JEL0888</strain>
    </source>
</reference>
<gene>
    <name evidence="2" type="ORF">HK105_204028</name>
</gene>
<feature type="region of interest" description="Disordered" evidence="1">
    <location>
        <begin position="198"/>
        <end position="248"/>
    </location>
</feature>
<feature type="region of interest" description="Disordered" evidence="1">
    <location>
        <begin position="135"/>
        <end position="169"/>
    </location>
</feature>
<evidence type="ECO:0000313" key="3">
    <source>
        <dbReference type="Proteomes" id="UP001527925"/>
    </source>
</evidence>
<evidence type="ECO:0000313" key="2">
    <source>
        <dbReference type="EMBL" id="KAL2916272.1"/>
    </source>
</evidence>
<keyword evidence="3" id="KW-1185">Reference proteome</keyword>
<evidence type="ECO:0000256" key="1">
    <source>
        <dbReference type="SAM" id="MobiDB-lite"/>
    </source>
</evidence>
<protein>
    <submittedName>
        <fullName evidence="2">Uncharacterized protein</fullName>
    </submittedName>
</protein>
<organism evidence="2 3">
    <name type="scientific">Polyrhizophydium stewartii</name>
    <dbReference type="NCBI Taxonomy" id="2732419"/>
    <lineage>
        <taxon>Eukaryota</taxon>
        <taxon>Fungi</taxon>
        <taxon>Fungi incertae sedis</taxon>
        <taxon>Chytridiomycota</taxon>
        <taxon>Chytridiomycota incertae sedis</taxon>
        <taxon>Chytridiomycetes</taxon>
        <taxon>Rhizophydiales</taxon>
        <taxon>Rhizophydiales incertae sedis</taxon>
        <taxon>Polyrhizophydium</taxon>
    </lineage>
</organism>
<proteinExistence type="predicted"/>
<comment type="caution">
    <text evidence="2">The sequence shown here is derived from an EMBL/GenBank/DDBJ whole genome shotgun (WGS) entry which is preliminary data.</text>
</comment>